<sequence>MQEDSNYTLETNESRTEIKFEQDEKIIVIVINPSKIESQFQDYFQQMKKIVIKYLDMNQDTCLEIKYSRKKLKISSGSITEMHNDQRIVMFTNQLGQLMDTQGIWAHLNKANCSLNIGYGEPRFETQIITRTMNQVMVRIKSINGTNKINYQNCNQSVQIHSKDYFIYKLSPVISKNCNNIIDLHNGSQPINLASEINNLFQSVKKIELHEIEQKESPYYEQKGAKLSLGYLIHHSVTHNGCKLNEILKRKQENAKLKGLDPFMTYLRLGLGHYNKYSAGHQYVLEIWPFKHYSTIHDHAGQYGIVKVLQGVIDVKIYAILSNARHLMNPILHLTCNKNDMTWVSPKLNQVHQLKNFYPQTAITLQCYKYPKQSQNNNREMAFVAKDQYLNFTPLSDFPDIELDIIFRELVEEYSNYYKIL</sequence>
<evidence type="ECO:0000313" key="1">
    <source>
        <dbReference type="EMBL" id="CAD8095515.1"/>
    </source>
</evidence>
<dbReference type="Proteomes" id="UP000688137">
    <property type="component" value="Unassembled WGS sequence"/>
</dbReference>
<comment type="caution">
    <text evidence="1">The sequence shown here is derived from an EMBL/GenBank/DDBJ whole genome shotgun (WGS) entry which is preliminary data.</text>
</comment>
<name>A0A8S1P031_PARPR</name>
<reference evidence="1" key="1">
    <citation type="submission" date="2021-01" db="EMBL/GenBank/DDBJ databases">
        <authorList>
            <consortium name="Genoscope - CEA"/>
            <person name="William W."/>
        </authorList>
    </citation>
    <scope>NUCLEOTIDE SEQUENCE</scope>
</reference>
<protein>
    <recommendedName>
        <fullName evidence="3">Cysteine dioxygenase</fullName>
    </recommendedName>
</protein>
<organism evidence="1 2">
    <name type="scientific">Paramecium primaurelia</name>
    <dbReference type="NCBI Taxonomy" id="5886"/>
    <lineage>
        <taxon>Eukaryota</taxon>
        <taxon>Sar</taxon>
        <taxon>Alveolata</taxon>
        <taxon>Ciliophora</taxon>
        <taxon>Intramacronucleata</taxon>
        <taxon>Oligohymenophorea</taxon>
        <taxon>Peniculida</taxon>
        <taxon>Parameciidae</taxon>
        <taxon>Paramecium</taxon>
    </lineage>
</organism>
<evidence type="ECO:0008006" key="3">
    <source>
        <dbReference type="Google" id="ProtNLM"/>
    </source>
</evidence>
<keyword evidence="2" id="KW-1185">Reference proteome</keyword>
<accession>A0A8S1P031</accession>
<dbReference type="EMBL" id="CAJJDM010000102">
    <property type="protein sequence ID" value="CAD8095515.1"/>
    <property type="molecule type" value="Genomic_DNA"/>
</dbReference>
<gene>
    <name evidence="1" type="ORF">PPRIM_AZ9-3.1.T0990004</name>
</gene>
<dbReference type="AlphaFoldDB" id="A0A8S1P031"/>
<evidence type="ECO:0000313" key="2">
    <source>
        <dbReference type="Proteomes" id="UP000688137"/>
    </source>
</evidence>
<dbReference type="CDD" id="cd10548">
    <property type="entry name" value="cupin_CDO"/>
    <property type="match status" value="1"/>
</dbReference>
<proteinExistence type="predicted"/>